<evidence type="ECO:0000313" key="2">
    <source>
        <dbReference type="EMBL" id="MBG8553464.1"/>
    </source>
</evidence>
<dbReference type="Proteomes" id="UP000601099">
    <property type="component" value="Unassembled WGS sequence"/>
</dbReference>
<sequence>MLLLSMGWIGIALMLLRAALLLYVSGYLPGAGVLPDQPAALPSTTDLLTTLALLAAFVLITRFGRRMRRDARISDEPGDHSIS</sequence>
<proteinExistence type="predicted"/>
<evidence type="ECO:0000256" key="1">
    <source>
        <dbReference type="SAM" id="Phobius"/>
    </source>
</evidence>
<keyword evidence="1" id="KW-0812">Transmembrane</keyword>
<feature type="transmembrane region" description="Helical" evidence="1">
    <location>
        <begin position="47"/>
        <end position="64"/>
    </location>
</feature>
<evidence type="ECO:0000313" key="3">
    <source>
        <dbReference type="Proteomes" id="UP000601099"/>
    </source>
</evidence>
<keyword evidence="1" id="KW-0472">Membrane</keyword>
<keyword evidence="1" id="KW-1133">Transmembrane helix</keyword>
<feature type="transmembrane region" description="Helical" evidence="1">
    <location>
        <begin position="7"/>
        <end position="27"/>
    </location>
</feature>
<keyword evidence="3" id="KW-1185">Reference proteome</keyword>
<dbReference type="EMBL" id="JADWYK010000003">
    <property type="protein sequence ID" value="MBG8553464.1"/>
    <property type="molecule type" value="Genomic_DNA"/>
</dbReference>
<protein>
    <submittedName>
        <fullName evidence="2">Uncharacterized protein</fullName>
    </submittedName>
</protein>
<accession>A0ABS0L029</accession>
<gene>
    <name evidence="2" type="ORF">I5L79_07900</name>
</gene>
<name>A0ABS0L029_9BACT</name>
<dbReference type="RefSeq" id="WP_231402911.1">
    <property type="nucleotide sequence ID" value="NZ_JADWYK010000003.1"/>
</dbReference>
<organism evidence="2 3">
    <name type="scientific">Hymenobacter guriensis</name>
    <dbReference type="NCBI Taxonomy" id="2793065"/>
    <lineage>
        <taxon>Bacteria</taxon>
        <taxon>Pseudomonadati</taxon>
        <taxon>Bacteroidota</taxon>
        <taxon>Cytophagia</taxon>
        <taxon>Cytophagales</taxon>
        <taxon>Hymenobacteraceae</taxon>
        <taxon>Hymenobacter</taxon>
    </lineage>
</organism>
<reference evidence="2 3" key="1">
    <citation type="submission" date="2020-11" db="EMBL/GenBank/DDBJ databases">
        <title>Hymenobacter sp.</title>
        <authorList>
            <person name="Kim M.K."/>
        </authorList>
    </citation>
    <scope>NUCLEOTIDE SEQUENCE [LARGE SCALE GENOMIC DNA]</scope>
    <source>
        <strain evidence="2 3">BT594</strain>
    </source>
</reference>
<comment type="caution">
    <text evidence="2">The sequence shown here is derived from an EMBL/GenBank/DDBJ whole genome shotgun (WGS) entry which is preliminary data.</text>
</comment>